<keyword evidence="3" id="KW-1185">Reference proteome</keyword>
<accession>A0A329QL65</accession>
<evidence type="ECO:0000313" key="2">
    <source>
        <dbReference type="EMBL" id="RAW12439.1"/>
    </source>
</evidence>
<protein>
    <recommendedName>
        <fullName evidence="4">Right handed beta helix domain-containing protein</fullName>
    </recommendedName>
</protein>
<dbReference type="AlphaFoldDB" id="A0A329QL65"/>
<comment type="caution">
    <text evidence="2">The sequence shown here is derived from an EMBL/GenBank/DDBJ whole genome shotgun (WGS) entry which is preliminary data.</text>
</comment>
<name>A0A329QL65_9ACTN</name>
<feature type="signal peptide" evidence="1">
    <location>
        <begin position="1"/>
        <end position="26"/>
    </location>
</feature>
<reference evidence="2 3" key="1">
    <citation type="submission" date="2018-06" db="EMBL/GenBank/DDBJ databases">
        <title>Phytoactinopolyspora halophila sp. nov., a novel halophilic actinomycete isolated from a saline soil in China.</title>
        <authorList>
            <person name="Tang S.-K."/>
        </authorList>
    </citation>
    <scope>NUCLEOTIDE SEQUENCE [LARGE SCALE GENOMIC DNA]</scope>
    <source>
        <strain evidence="2 3">YIM 96934</strain>
    </source>
</reference>
<gene>
    <name evidence="2" type="ORF">DPM12_14850</name>
</gene>
<sequence length="318" mass="33208">MRVKRLVTASAIGGLFALGIAAPSQASLTTFCDGVAEDVSVPGDLVVASGDNCELTNVTIDGDVTVRADATILLEDSSVAGALRVRDNGFANVVETDIQGATRLNEAFGVYSENSAHERNVVGNDSEFYYTLGSSHSRNVNVTNVETFLETSWVERGVEADGGLLVDVYDSVIEGAVSIAGTEMGSVFCLSEVDGDATFTGNDELLQIGGDSPVSDCGFNVFGGSLTMTGNTADASITGNVIRGDLVCSDNSPAPIIEDNRVRGERNCETGNPVVLSSPMRSGDVEAFETRKDEVLDEIDDRIADGEKSAAAAGHAFD</sequence>
<dbReference type="OrthoDB" id="5149096at2"/>
<dbReference type="EMBL" id="QMIG01000016">
    <property type="protein sequence ID" value="RAW12439.1"/>
    <property type="molecule type" value="Genomic_DNA"/>
</dbReference>
<evidence type="ECO:0000256" key="1">
    <source>
        <dbReference type="SAM" id="SignalP"/>
    </source>
</evidence>
<dbReference type="Proteomes" id="UP000250462">
    <property type="component" value="Unassembled WGS sequence"/>
</dbReference>
<organism evidence="2 3">
    <name type="scientific">Phytoactinopolyspora halophila</name>
    <dbReference type="NCBI Taxonomy" id="1981511"/>
    <lineage>
        <taxon>Bacteria</taxon>
        <taxon>Bacillati</taxon>
        <taxon>Actinomycetota</taxon>
        <taxon>Actinomycetes</taxon>
        <taxon>Jiangellales</taxon>
        <taxon>Jiangellaceae</taxon>
        <taxon>Phytoactinopolyspora</taxon>
    </lineage>
</organism>
<evidence type="ECO:0008006" key="4">
    <source>
        <dbReference type="Google" id="ProtNLM"/>
    </source>
</evidence>
<proteinExistence type="predicted"/>
<dbReference type="RefSeq" id="WP_112259121.1">
    <property type="nucleotide sequence ID" value="NZ_QMIG01000016.1"/>
</dbReference>
<keyword evidence="1" id="KW-0732">Signal</keyword>
<evidence type="ECO:0000313" key="3">
    <source>
        <dbReference type="Proteomes" id="UP000250462"/>
    </source>
</evidence>
<feature type="chain" id="PRO_5038347217" description="Right handed beta helix domain-containing protein" evidence="1">
    <location>
        <begin position="27"/>
        <end position="318"/>
    </location>
</feature>